<proteinExistence type="predicted"/>
<evidence type="ECO:0000313" key="1">
    <source>
        <dbReference type="EMBL" id="KAG5639782.1"/>
    </source>
</evidence>
<dbReference type="Pfam" id="PF18759">
    <property type="entry name" value="Plavaka"/>
    <property type="match status" value="1"/>
</dbReference>
<reference evidence="1" key="2">
    <citation type="submission" date="2021-10" db="EMBL/GenBank/DDBJ databases">
        <title>Phylogenomics reveals ancestral predisposition of the termite-cultivated fungus Termitomyces towards a domesticated lifestyle.</title>
        <authorList>
            <person name="Auxier B."/>
            <person name="Grum-Grzhimaylo A."/>
            <person name="Cardenas M.E."/>
            <person name="Lodge J.D."/>
            <person name="Laessoe T."/>
            <person name="Pedersen O."/>
            <person name="Smith M.E."/>
            <person name="Kuyper T.W."/>
            <person name="Franco-Molano E.A."/>
            <person name="Baroni T.J."/>
            <person name="Aanen D.K."/>
        </authorList>
    </citation>
    <scope>NUCLEOTIDE SEQUENCE</scope>
    <source>
        <strain evidence="1">AP01</strain>
        <tissue evidence="1">Mycelium</tissue>
    </source>
</reference>
<feature type="non-terminal residue" evidence="1">
    <location>
        <position position="93"/>
    </location>
</feature>
<accession>A0A9P7FW87</accession>
<gene>
    <name evidence="1" type="ORF">DXG03_003564</name>
</gene>
<organism evidence="1 2">
    <name type="scientific">Asterophora parasitica</name>
    <dbReference type="NCBI Taxonomy" id="117018"/>
    <lineage>
        <taxon>Eukaryota</taxon>
        <taxon>Fungi</taxon>
        <taxon>Dikarya</taxon>
        <taxon>Basidiomycota</taxon>
        <taxon>Agaricomycotina</taxon>
        <taxon>Agaricomycetes</taxon>
        <taxon>Agaricomycetidae</taxon>
        <taxon>Agaricales</taxon>
        <taxon>Tricholomatineae</taxon>
        <taxon>Lyophyllaceae</taxon>
        <taxon>Asterophora</taxon>
    </lineage>
</organism>
<dbReference type="Proteomes" id="UP000775547">
    <property type="component" value="Unassembled WGS sequence"/>
</dbReference>
<reference evidence="1" key="1">
    <citation type="submission" date="2020-07" db="EMBL/GenBank/DDBJ databases">
        <authorList>
            <person name="Nieuwenhuis M."/>
            <person name="Van De Peppel L.J.J."/>
        </authorList>
    </citation>
    <scope>NUCLEOTIDE SEQUENCE</scope>
    <source>
        <strain evidence="1">AP01</strain>
        <tissue evidence="1">Mycelium</tissue>
    </source>
</reference>
<dbReference type="InterPro" id="IPR041078">
    <property type="entry name" value="Plavaka"/>
</dbReference>
<dbReference type="AlphaFoldDB" id="A0A9P7FW87"/>
<protein>
    <submittedName>
        <fullName evidence="1">Uncharacterized protein</fullName>
    </submittedName>
</protein>
<dbReference type="EMBL" id="JABCKV010002126">
    <property type="protein sequence ID" value="KAG5639782.1"/>
    <property type="molecule type" value="Genomic_DNA"/>
</dbReference>
<comment type="caution">
    <text evidence="1">The sequence shown here is derived from an EMBL/GenBank/DDBJ whole genome shotgun (WGS) entry which is preliminary data.</text>
</comment>
<name>A0A9P7FW87_9AGAR</name>
<feature type="non-terminal residue" evidence="1">
    <location>
        <position position="1"/>
    </location>
</feature>
<evidence type="ECO:0000313" key="2">
    <source>
        <dbReference type="Proteomes" id="UP000775547"/>
    </source>
</evidence>
<sequence>SDLPNRHDAKVLAFTLYADKTKLSSFGTAKGYPIIARCPQLPADIRNTDGRGGGRVVGWLPIVAEETAETGKPGFVNFKNAVWHAVFTLFLQK</sequence>
<dbReference type="OrthoDB" id="3060635at2759"/>
<keyword evidence="2" id="KW-1185">Reference proteome</keyword>